<feature type="compositionally biased region" description="Polar residues" evidence="1">
    <location>
        <begin position="47"/>
        <end position="60"/>
    </location>
</feature>
<organism evidence="2 3">
    <name type="scientific">Yoonia ponticola</name>
    <dbReference type="NCBI Taxonomy" id="1524255"/>
    <lineage>
        <taxon>Bacteria</taxon>
        <taxon>Pseudomonadati</taxon>
        <taxon>Pseudomonadota</taxon>
        <taxon>Alphaproteobacteria</taxon>
        <taxon>Rhodobacterales</taxon>
        <taxon>Paracoccaceae</taxon>
        <taxon>Yoonia</taxon>
    </lineage>
</organism>
<dbReference type="AlphaFoldDB" id="A0A7W9EXG9"/>
<name>A0A7W9EXG9_9RHOB</name>
<feature type="region of interest" description="Disordered" evidence="1">
    <location>
        <begin position="26"/>
        <end position="64"/>
    </location>
</feature>
<gene>
    <name evidence="2" type="ORF">FHS72_001300</name>
</gene>
<comment type="caution">
    <text evidence="2">The sequence shown here is derived from an EMBL/GenBank/DDBJ whole genome shotgun (WGS) entry which is preliminary data.</text>
</comment>
<protein>
    <submittedName>
        <fullName evidence="2">Polysaccharide deacetylase 2 family uncharacterized protein YibQ</fullName>
    </submittedName>
</protein>
<sequence length="499" mass="50745">MRGFVSGGIWGLVLGGVTVAGASLVGEQPARNDPPAVPQVAAPDVQSDTSQSESPETQSAEVDADAVLQSDAPLAVTPDDAAEVAVVDTAPALPPETSDVVAEVEVPAEGVLTGVDITAEVPVLPNPQSVVPIAPDVEAPVAVDTMTAEPLPGEAPEIADDAPVLADAAPQDADSPDVDAVAETLPIAPTAPDVLDAPEAGDTAEIAGTDAPAAIVIDDDAAADDEEPVVVAIIDDPATSALPGGTGAVRVNRLAGDTAAEEAEVAVEDDVENTDGMPALERYAAEAANPDNRPEVSVVLMDDGSFDGAVSAVAGVAFPITVMLNPSVPNATERMKAYRAAGIEVGVLAALPASATATDVEIFFEAAFNTLPETVAVLDAGEAGLQSDPEVISQTIAALSEDGRGLVTVPRGLNSALRVADEQGVPTSLIFRNLDSENQDARVIRRFMDQAAFRARQESGVVLLGQIRGETISALIQWGAANRASQVAMVPISTVLMVD</sequence>
<reference evidence="2 3" key="1">
    <citation type="submission" date="2020-08" db="EMBL/GenBank/DDBJ databases">
        <title>Genomic Encyclopedia of Type Strains, Phase IV (KMG-IV): sequencing the most valuable type-strain genomes for metagenomic binning, comparative biology and taxonomic classification.</title>
        <authorList>
            <person name="Goeker M."/>
        </authorList>
    </citation>
    <scope>NUCLEOTIDE SEQUENCE [LARGE SCALE GENOMIC DNA]</scope>
    <source>
        <strain evidence="2 3">DSM 101064</strain>
    </source>
</reference>
<dbReference type="InterPro" id="IPR011330">
    <property type="entry name" value="Glyco_hydro/deAcase_b/a-brl"/>
</dbReference>
<dbReference type="CDD" id="cd10936">
    <property type="entry name" value="CE4_DAC2"/>
    <property type="match status" value="1"/>
</dbReference>
<evidence type="ECO:0000313" key="2">
    <source>
        <dbReference type="EMBL" id="MBB5721688.1"/>
    </source>
</evidence>
<dbReference type="Proteomes" id="UP000535415">
    <property type="component" value="Unassembled WGS sequence"/>
</dbReference>
<dbReference type="InterPro" id="IPR006837">
    <property type="entry name" value="Divergent_DAC"/>
</dbReference>
<proteinExistence type="predicted"/>
<dbReference type="SUPFAM" id="SSF88713">
    <property type="entry name" value="Glycoside hydrolase/deacetylase"/>
    <property type="match status" value="1"/>
</dbReference>
<dbReference type="GO" id="GO:0005975">
    <property type="term" value="P:carbohydrate metabolic process"/>
    <property type="evidence" value="ECO:0007669"/>
    <property type="project" value="InterPro"/>
</dbReference>
<dbReference type="EMBL" id="JACIJM010000003">
    <property type="protein sequence ID" value="MBB5721688.1"/>
    <property type="molecule type" value="Genomic_DNA"/>
</dbReference>
<dbReference type="Pfam" id="PF04748">
    <property type="entry name" value="Polysacc_deac_2"/>
    <property type="match status" value="1"/>
</dbReference>
<dbReference type="Gene3D" id="3.20.20.370">
    <property type="entry name" value="Glycoside hydrolase/deacetylase"/>
    <property type="match status" value="1"/>
</dbReference>
<evidence type="ECO:0000256" key="1">
    <source>
        <dbReference type="SAM" id="MobiDB-lite"/>
    </source>
</evidence>
<dbReference type="RefSeq" id="WP_183527267.1">
    <property type="nucleotide sequence ID" value="NZ_JACIJM010000003.1"/>
</dbReference>
<accession>A0A7W9EXG9</accession>
<evidence type="ECO:0000313" key="3">
    <source>
        <dbReference type="Proteomes" id="UP000535415"/>
    </source>
</evidence>
<keyword evidence="3" id="KW-1185">Reference proteome</keyword>